<dbReference type="InterPro" id="IPR016134">
    <property type="entry name" value="Dockerin_dom"/>
</dbReference>
<dbReference type="CDD" id="cd09128">
    <property type="entry name" value="PLDc_unchar1_2"/>
    <property type="match status" value="1"/>
</dbReference>
<proteinExistence type="predicted"/>
<dbReference type="InterPro" id="IPR036439">
    <property type="entry name" value="Dockerin_dom_sf"/>
</dbReference>
<dbReference type="CDD" id="cd14256">
    <property type="entry name" value="Dockerin_I"/>
    <property type="match status" value="1"/>
</dbReference>
<dbReference type="SUPFAM" id="SSF74853">
    <property type="entry name" value="Lamin A/C globular tail domain"/>
    <property type="match status" value="1"/>
</dbReference>
<dbReference type="InterPro" id="IPR002105">
    <property type="entry name" value="Dockerin_1_rpt"/>
</dbReference>
<evidence type="ECO:0000313" key="7">
    <source>
        <dbReference type="EMBL" id="RZB30953.1"/>
    </source>
</evidence>
<dbReference type="GO" id="GO:0000272">
    <property type="term" value="P:polysaccharide catabolic process"/>
    <property type="evidence" value="ECO:0007669"/>
    <property type="project" value="InterPro"/>
</dbReference>
<feature type="domain" description="PLD phosphodiesterase" evidence="4">
    <location>
        <begin position="314"/>
        <end position="341"/>
    </location>
</feature>
<dbReference type="Pfam" id="PF00404">
    <property type="entry name" value="Dockerin_1"/>
    <property type="match status" value="1"/>
</dbReference>
<feature type="domain" description="PLD phosphodiesterase" evidence="4">
    <location>
        <begin position="532"/>
        <end position="559"/>
    </location>
</feature>
<evidence type="ECO:0000259" key="6">
    <source>
        <dbReference type="PROSITE" id="PS51841"/>
    </source>
</evidence>
<reference evidence="8" key="1">
    <citation type="submission" date="2019-01" db="EMBL/GenBank/DDBJ databases">
        <title>Anaerobic oxidation of ethane by archaea from a marine hydrocarbon seep.</title>
        <authorList>
            <person name="Musat F."/>
        </authorList>
    </citation>
    <scope>NUCLEOTIDE SEQUENCE [LARGE SCALE GENOMIC DNA]</scope>
</reference>
<feature type="domain" description="Dockerin" evidence="5">
    <location>
        <begin position="590"/>
        <end position="655"/>
    </location>
</feature>
<dbReference type="SUPFAM" id="SSF63446">
    <property type="entry name" value="Type I dockerin domain"/>
    <property type="match status" value="1"/>
</dbReference>
<keyword evidence="1" id="KW-0378">Hydrolase</keyword>
<keyword evidence="3" id="KW-0443">Lipid metabolism</keyword>
<dbReference type="GO" id="GO:0016042">
    <property type="term" value="P:lipid catabolic process"/>
    <property type="evidence" value="ECO:0007669"/>
    <property type="project" value="UniProtKB-KW"/>
</dbReference>
<evidence type="ECO:0000259" key="5">
    <source>
        <dbReference type="PROSITE" id="PS51766"/>
    </source>
</evidence>
<dbReference type="PROSITE" id="PS51766">
    <property type="entry name" value="DOCKERIN"/>
    <property type="match status" value="1"/>
</dbReference>
<organism evidence="7 8">
    <name type="scientific">Candidatus Argoarchaeum ethanivorans</name>
    <dbReference type="NCBI Taxonomy" id="2608793"/>
    <lineage>
        <taxon>Archaea</taxon>
        <taxon>Methanobacteriati</taxon>
        <taxon>Methanobacteriota</taxon>
        <taxon>Stenosarchaea group</taxon>
        <taxon>Methanomicrobia</taxon>
        <taxon>Methanosarcinales</taxon>
        <taxon>Methanosarcinales incertae sedis</taxon>
        <taxon>GOM Arc I cluster</taxon>
        <taxon>Candidatus Argoarchaeum</taxon>
    </lineage>
</organism>
<dbReference type="Gene3D" id="3.30.870.10">
    <property type="entry name" value="Endonuclease Chain A"/>
    <property type="match status" value="2"/>
</dbReference>
<name>A0A8B3S411_9EURY</name>
<dbReference type="InterPro" id="IPR001322">
    <property type="entry name" value="Lamin_tail_dom"/>
</dbReference>
<dbReference type="InterPro" id="IPR051406">
    <property type="entry name" value="PLD_domain"/>
</dbReference>
<dbReference type="SUPFAM" id="SSF56024">
    <property type="entry name" value="Phospholipase D/nuclease"/>
    <property type="match status" value="2"/>
</dbReference>
<dbReference type="Gene3D" id="2.60.40.1260">
    <property type="entry name" value="Lamin Tail domain"/>
    <property type="match status" value="1"/>
</dbReference>
<dbReference type="PANTHER" id="PTHR43856">
    <property type="entry name" value="CARDIOLIPIN HYDROLASE"/>
    <property type="match status" value="1"/>
</dbReference>
<dbReference type="SMART" id="SM00155">
    <property type="entry name" value="PLDc"/>
    <property type="match status" value="2"/>
</dbReference>
<comment type="caution">
    <text evidence="7">The sequence shown here is derived from an EMBL/GenBank/DDBJ whole genome shotgun (WGS) entry which is preliminary data.</text>
</comment>
<dbReference type="Proteomes" id="UP000291831">
    <property type="component" value="Unassembled WGS sequence"/>
</dbReference>
<dbReference type="GO" id="GO:0016891">
    <property type="term" value="F:RNA endonuclease activity producing 5'-phosphomonoesters, hydrolytic mechanism"/>
    <property type="evidence" value="ECO:0007669"/>
    <property type="project" value="TreeGrafter"/>
</dbReference>
<evidence type="ECO:0000313" key="8">
    <source>
        <dbReference type="Proteomes" id="UP000291831"/>
    </source>
</evidence>
<dbReference type="InterPro" id="IPR036415">
    <property type="entry name" value="Lamin_tail_dom_sf"/>
</dbReference>
<dbReference type="PROSITE" id="PS51841">
    <property type="entry name" value="LTD"/>
    <property type="match status" value="1"/>
</dbReference>
<evidence type="ECO:0000256" key="3">
    <source>
        <dbReference type="ARBA" id="ARBA00023098"/>
    </source>
</evidence>
<dbReference type="AlphaFoldDB" id="A0A8B3S411"/>
<dbReference type="InterPro" id="IPR025202">
    <property type="entry name" value="PLD-like_dom"/>
</dbReference>
<dbReference type="Pfam" id="PF13091">
    <property type="entry name" value="PLDc_2"/>
    <property type="match status" value="2"/>
</dbReference>
<dbReference type="PROSITE" id="PS50035">
    <property type="entry name" value="PLD"/>
    <property type="match status" value="2"/>
</dbReference>
<sequence length="657" mass="72076">MKSRRKIGIVLAFVVLLATAITATVDAVSPPNPIITEVYYDTYLKGDTSGEFIRIHNPAKSSINISGWQITDLEGVITFPTWTDIGAGCSLYIAYNATAFYEEMLQKADFEYGEDSNETPDMAKSGSLKLANAGDEVILKDDEDKIIDVVVYGNSVYAGDGWIGVPVKDVAEGVILEWDRNETTGQYEDTNTSADWDDYRVYVVGQSHFSYETFSFNGNVTVFTSPDSSFIEIANAIDNAQESIYLNVYEFHNFYLMDHIINAIDRGVDVKIMLEGCPVGGLSDEERYIANETVAAGGAVRFMINNKSEGIYDRYAFNHAKYALIDNESTIIMSENWKNTGVPTNNTFGNRGWGMIINNPDVTNYFSLVFVEDWKPASRDSFSFTANDPVFVNKYGTPPPDFVPDRTISTGNYSHPFDSEIISGTFHVSPVLAPDTSLMQTKSIIGMIKGAESSVYVEQLYIEEWGSPADSKPNPFLEAVINASRRGCEVKILLNPTYSFESNQATIDYVGSIATNEGLDLDAKFIDIENTGLDKIHNKGAIVDSSKVLISSINWNEHSPANNREAGVIVENEDAAGFYTDVFLYDWYAVASPRGDVNHDGAVTSTDAAIVLGVVVRGKYDADADVSGDGRVTSLDALMILQAAAGAMDLSQLPPIE</sequence>
<dbReference type="GO" id="GO:0004553">
    <property type="term" value="F:hydrolase activity, hydrolyzing O-glycosyl compounds"/>
    <property type="evidence" value="ECO:0007669"/>
    <property type="project" value="InterPro"/>
</dbReference>
<evidence type="ECO:0000256" key="2">
    <source>
        <dbReference type="ARBA" id="ARBA00022963"/>
    </source>
</evidence>
<accession>A0A8B3S411</accession>
<protein>
    <submittedName>
        <fullName evidence="7">Uncharacterized protein</fullName>
    </submittedName>
</protein>
<dbReference type="EMBL" id="RPGO01000024">
    <property type="protein sequence ID" value="RZB30953.1"/>
    <property type="molecule type" value="Genomic_DNA"/>
</dbReference>
<dbReference type="Gene3D" id="1.10.1330.10">
    <property type="entry name" value="Dockerin domain"/>
    <property type="match status" value="1"/>
</dbReference>
<evidence type="ECO:0000259" key="4">
    <source>
        <dbReference type="PROSITE" id="PS50035"/>
    </source>
</evidence>
<dbReference type="InterPro" id="IPR001736">
    <property type="entry name" value="PLipase_D/transphosphatidylase"/>
</dbReference>
<dbReference type="Pfam" id="PF00932">
    <property type="entry name" value="LTD"/>
    <property type="match status" value="1"/>
</dbReference>
<dbReference type="PANTHER" id="PTHR43856:SF1">
    <property type="entry name" value="MITOCHONDRIAL CARDIOLIPIN HYDROLASE"/>
    <property type="match status" value="1"/>
</dbReference>
<evidence type="ECO:0000256" key="1">
    <source>
        <dbReference type="ARBA" id="ARBA00022801"/>
    </source>
</evidence>
<gene>
    <name evidence="7" type="ORF">AEth_00907</name>
</gene>
<feature type="domain" description="LTD" evidence="6">
    <location>
        <begin position="21"/>
        <end position="154"/>
    </location>
</feature>
<keyword evidence="2" id="KW-0442">Lipid degradation</keyword>